<dbReference type="Pfam" id="PF18871">
    <property type="entry name" value="HEPN_Toprim_N"/>
    <property type="match status" value="1"/>
</dbReference>
<feature type="domain" description="HEPN/Toprim N-terminal" evidence="2">
    <location>
        <begin position="1"/>
        <end position="221"/>
    </location>
</feature>
<dbReference type="EMBL" id="PYOC01000003">
    <property type="protein sequence ID" value="PSV47330.1"/>
    <property type="molecule type" value="Genomic_DNA"/>
</dbReference>
<dbReference type="Pfam" id="PF18735">
    <property type="entry name" value="HEPN_RiboL-PSP"/>
    <property type="match status" value="1"/>
</dbReference>
<evidence type="ECO:0000313" key="3">
    <source>
        <dbReference type="EMBL" id="PSV47330.1"/>
    </source>
</evidence>
<sequence>MGSYADININNQELLSWNNTFDEWFFTKQDRVRDVHDDEEIDDFIGYKVDAKALKRRLQLAGYDLRSAELDFNEVKTSWIAEMKESLESCRDNPDSIYADDSEQLTADLKVVEEHGFQDWLRTLPKTFNKSSTDFDTDYFNPKVNIEGKPLLSFILSAFHSVYDDNQGFAGSTFPCMYAETYAVVLLENCSDDAECVLDITDLVNGGWVSDFDDIAEVQAGETKFHEHFCTSLDELSTLNESANNVILQRMVFASVITTMEAYLSDTMKRNVLNRSAIKRRFVESHQSFKEKIAKKDVFSFFDSLEKTLNDEIDKISFHNIDIVKELYKKVLACEFPEDKLSKLRPSVFTRHDIVHRNGKKADGFSVDVSQQDVIELIELVRSVIKDVDLQIVDALLVDS</sequence>
<dbReference type="InterPro" id="IPR041519">
    <property type="entry name" value="HEPN_RiboL-PSP"/>
</dbReference>
<gene>
    <name evidence="3" type="ORF">C9J47_10650</name>
</gene>
<comment type="caution">
    <text evidence="3">The sequence shown here is derived from an EMBL/GenBank/DDBJ whole genome shotgun (WGS) entry which is preliminary data.</text>
</comment>
<reference evidence="3 4" key="1">
    <citation type="submission" date="2018-03" db="EMBL/GenBank/DDBJ databases">
        <title>Whole genome sequencing of Histamine producing bacteria.</title>
        <authorList>
            <person name="Butler K."/>
        </authorList>
    </citation>
    <scope>NUCLEOTIDE SEQUENCE [LARGE SCALE GENOMIC DNA]</scope>
    <source>
        <strain evidence="3 4">ATCC 19614</strain>
    </source>
</reference>
<dbReference type="AlphaFoldDB" id="A0A2T3L8N0"/>
<accession>A0A2T3L8N0</accession>
<evidence type="ECO:0000259" key="2">
    <source>
        <dbReference type="Pfam" id="PF18871"/>
    </source>
</evidence>
<protein>
    <submittedName>
        <fullName evidence="3">Uncharacterized protein</fullName>
    </submittedName>
</protein>
<evidence type="ECO:0000313" key="4">
    <source>
        <dbReference type="Proteomes" id="UP000241803"/>
    </source>
</evidence>
<dbReference type="RefSeq" id="WP_107253518.1">
    <property type="nucleotide sequence ID" value="NZ_PYOC01000003.1"/>
</dbReference>
<dbReference type="InterPro" id="IPR041487">
    <property type="entry name" value="HEPN/Toprim-NTD1"/>
</dbReference>
<name>A0A2T3L8N0_9GAMM</name>
<evidence type="ECO:0000259" key="1">
    <source>
        <dbReference type="Pfam" id="PF18735"/>
    </source>
</evidence>
<dbReference type="Proteomes" id="UP000241803">
    <property type="component" value="Unassembled WGS sequence"/>
</dbReference>
<feature type="domain" description="RiboL-PSP-HEPN" evidence="1">
    <location>
        <begin position="234"/>
        <end position="393"/>
    </location>
</feature>
<organism evidence="3 4">
    <name type="scientific">Photobacterium indicum</name>
    <dbReference type="NCBI Taxonomy" id="81447"/>
    <lineage>
        <taxon>Bacteria</taxon>
        <taxon>Pseudomonadati</taxon>
        <taxon>Pseudomonadota</taxon>
        <taxon>Gammaproteobacteria</taxon>
        <taxon>Vibrionales</taxon>
        <taxon>Vibrionaceae</taxon>
        <taxon>Photobacterium</taxon>
    </lineage>
</organism>
<proteinExistence type="predicted"/>
<keyword evidence="4" id="KW-1185">Reference proteome</keyword>